<evidence type="ECO:0000256" key="1">
    <source>
        <dbReference type="SAM" id="MobiDB-lite"/>
    </source>
</evidence>
<organism evidence="3 4">
    <name type="scientific">Nocardioides immobilis</name>
    <dbReference type="NCBI Taxonomy" id="2049295"/>
    <lineage>
        <taxon>Bacteria</taxon>
        <taxon>Bacillati</taxon>
        <taxon>Actinomycetota</taxon>
        <taxon>Actinomycetes</taxon>
        <taxon>Propionibacteriales</taxon>
        <taxon>Nocardioidaceae</taxon>
        <taxon>Nocardioides</taxon>
    </lineage>
</organism>
<evidence type="ECO:0000313" key="3">
    <source>
        <dbReference type="EMBL" id="RHW26395.1"/>
    </source>
</evidence>
<comment type="caution">
    <text evidence="3">The sequence shown here is derived from an EMBL/GenBank/DDBJ whole genome shotgun (WGS) entry which is preliminary data.</text>
</comment>
<feature type="compositionally biased region" description="Low complexity" evidence="1">
    <location>
        <begin position="128"/>
        <end position="139"/>
    </location>
</feature>
<dbReference type="EMBL" id="QXGH01000017">
    <property type="protein sequence ID" value="RHW26395.1"/>
    <property type="molecule type" value="Genomic_DNA"/>
</dbReference>
<keyword evidence="2" id="KW-0472">Membrane</keyword>
<sequence>MTTDEPDEQLVPASPEDETRIRALLSDARETAPMPAAVVARLDDALAGLAAERQVDEAQLTEATGYGASVHPITRSRRHRVAALLGAAAAVAVLGLGVGAVLERDPEGANDAGSAESQVDRGDDDAAADAPSAAATSDDALSENSPDESPEMGRELVGDRAYPVHSRHLTRDLARIQTDVLADTAVADYQKGLIHAPKSFACQNASWGRGILVGVRYDGDPAYVAFREPMGESQVVEVLQCGTGDVLRSTTLPVPS</sequence>
<protein>
    <submittedName>
        <fullName evidence="3">Uncharacterized protein</fullName>
    </submittedName>
</protein>
<reference evidence="3 4" key="1">
    <citation type="submission" date="2018-09" db="EMBL/GenBank/DDBJ databases">
        <title>Genome sequencing of Nocardioides immobilis CCTCC AB 2017083 for comparison to Nocardioides silvaticus.</title>
        <authorList>
            <person name="Li C."/>
            <person name="Wang G."/>
        </authorList>
    </citation>
    <scope>NUCLEOTIDE SEQUENCE [LARGE SCALE GENOMIC DNA]</scope>
    <source>
        <strain evidence="3 4">CCTCC AB 2017083</strain>
    </source>
</reference>
<keyword evidence="2" id="KW-1133">Transmembrane helix</keyword>
<proteinExistence type="predicted"/>
<dbReference type="OrthoDB" id="3790815at2"/>
<accession>A0A417Y1B9</accession>
<keyword evidence="4" id="KW-1185">Reference proteome</keyword>
<dbReference type="AlphaFoldDB" id="A0A417Y1B9"/>
<feature type="region of interest" description="Disordered" evidence="1">
    <location>
        <begin position="105"/>
        <end position="154"/>
    </location>
</feature>
<dbReference type="RefSeq" id="WP_118925808.1">
    <property type="nucleotide sequence ID" value="NZ_QXGH01000017.1"/>
</dbReference>
<dbReference type="Proteomes" id="UP000283644">
    <property type="component" value="Unassembled WGS sequence"/>
</dbReference>
<name>A0A417Y1B9_9ACTN</name>
<feature type="transmembrane region" description="Helical" evidence="2">
    <location>
        <begin position="81"/>
        <end position="102"/>
    </location>
</feature>
<evidence type="ECO:0000313" key="4">
    <source>
        <dbReference type="Proteomes" id="UP000283644"/>
    </source>
</evidence>
<keyword evidence="2" id="KW-0812">Transmembrane</keyword>
<gene>
    <name evidence="3" type="ORF">D0Z08_13695</name>
</gene>
<evidence type="ECO:0000256" key="2">
    <source>
        <dbReference type="SAM" id="Phobius"/>
    </source>
</evidence>